<dbReference type="OrthoDB" id="242271at2157"/>
<evidence type="ECO:0000313" key="3">
    <source>
        <dbReference type="Proteomes" id="UP000037729"/>
    </source>
</evidence>
<dbReference type="Proteomes" id="UP000037729">
    <property type="component" value="Unassembled WGS sequence"/>
</dbReference>
<feature type="transmembrane region" description="Helical" evidence="1">
    <location>
        <begin position="453"/>
        <end position="475"/>
    </location>
</feature>
<protein>
    <submittedName>
        <fullName evidence="2">Uncharacterized protein</fullName>
    </submittedName>
</protein>
<feature type="transmembrane region" description="Helical" evidence="1">
    <location>
        <begin position="125"/>
        <end position="145"/>
    </location>
</feature>
<feature type="transmembrane region" description="Helical" evidence="1">
    <location>
        <begin position="487"/>
        <end position="504"/>
    </location>
</feature>
<gene>
    <name evidence="2" type="ORF">AMS69_06035</name>
</gene>
<feature type="transmembrane region" description="Helical" evidence="1">
    <location>
        <begin position="516"/>
        <end position="536"/>
    </location>
</feature>
<name>A0A0N0U9U5_9EURY</name>
<reference evidence="2 3" key="1">
    <citation type="submission" date="2015-08" db="EMBL/GenBank/DDBJ databases">
        <title>Genomes of Isolates from Cabo Rojo, PR.</title>
        <authorList>
            <person name="Sanchez-Nieves R.L."/>
            <person name="Montalvo-Rodriguez R."/>
        </authorList>
    </citation>
    <scope>NUCLEOTIDE SEQUENCE [LARGE SCALE GENOMIC DNA]</scope>
    <source>
        <strain evidence="2 3">SL3</strain>
    </source>
</reference>
<organism evidence="2 3">
    <name type="scientific">Haloarcula rubripromontorii</name>
    <dbReference type="NCBI Taxonomy" id="1705562"/>
    <lineage>
        <taxon>Archaea</taxon>
        <taxon>Methanobacteriati</taxon>
        <taxon>Methanobacteriota</taxon>
        <taxon>Stenosarchaea group</taxon>
        <taxon>Halobacteria</taxon>
        <taxon>Halobacteriales</taxon>
        <taxon>Haloarculaceae</taxon>
        <taxon>Haloarcula</taxon>
    </lineage>
</organism>
<feature type="transmembrane region" description="Helical" evidence="1">
    <location>
        <begin position="210"/>
        <end position="228"/>
    </location>
</feature>
<feature type="transmembrane region" description="Helical" evidence="1">
    <location>
        <begin position="100"/>
        <end position="119"/>
    </location>
</feature>
<feature type="transmembrane region" description="Helical" evidence="1">
    <location>
        <begin position="150"/>
        <end position="170"/>
    </location>
</feature>
<evidence type="ECO:0000256" key="1">
    <source>
        <dbReference type="SAM" id="Phobius"/>
    </source>
</evidence>
<keyword evidence="1" id="KW-0812">Transmembrane</keyword>
<feature type="transmembrane region" description="Helical" evidence="1">
    <location>
        <begin position="305"/>
        <end position="326"/>
    </location>
</feature>
<proteinExistence type="predicted"/>
<dbReference type="RefSeq" id="WP_053967180.1">
    <property type="nucleotide sequence ID" value="NZ_LIUF01000002.1"/>
</dbReference>
<dbReference type="PATRIC" id="fig|1705562.3.peg.2262"/>
<feature type="transmembrane region" description="Helical" evidence="1">
    <location>
        <begin position="27"/>
        <end position="47"/>
    </location>
</feature>
<sequence>MSVRERFTPDTGVDTDTLGVAVLRVAFGNYIGATLCLAALAWFGLYWRFGFFSNDQFTFANTLVGVVDGHLFIDRAVYGPASGASPGTYLVDGRVYGRNYGIVVVSAVWLLALEAVSLVADVRVLVVGLWSFAVIGVAAGVGVWLDRRRLCILVGAAVGAAAFVGNLLVATPLSPYWYPLLALQFTTALAAAFTAVVLYRLVSRLYTDRLGVVAGLTAAFATPIGFWASLPKRHSVTALFVVCVLYTLYRSREADSATVARRFRALTYAWVGPVTWVHAPEGFFLLVAIAAVDLPTARSNDLRELLVVGLTLSVSLVPFFLTNLAISGQPLQPPRLLPEYSGDVLSGDGGAGGTSGSDATGGQFASGGSVLSRILGQFGASYAVLLDPERMSRIFLRHGYIDSLLPRQDAAVNLSVLESMPLLGAVVVYPLLAARRLARGVSLRRPRLAGQTAPVTVVDAFTAVYVLLLLGLALTTLPLHHMLTMRYLHPLYAVGVYWVIRLPAVRRALETAGRSAAVGFGTAVLTGVPLYLGVIAVGDLVLGEAVQLYALAALTVAAGVGCWVLLDTAVGGFEATGAAVLGVAAGLTAGYLLVSGVTLFPNTGDFLLPLSRAVSERLHFMRLYGSTPSYW</sequence>
<feature type="transmembrane region" description="Helical" evidence="1">
    <location>
        <begin position="176"/>
        <end position="198"/>
    </location>
</feature>
<feature type="transmembrane region" description="Helical" evidence="1">
    <location>
        <begin position="410"/>
        <end position="432"/>
    </location>
</feature>
<dbReference type="AlphaFoldDB" id="A0A0N0U9U5"/>
<dbReference type="EMBL" id="LIUF01000002">
    <property type="protein sequence ID" value="KOX93483.1"/>
    <property type="molecule type" value="Genomic_DNA"/>
</dbReference>
<feature type="transmembrane region" description="Helical" evidence="1">
    <location>
        <begin position="548"/>
        <end position="566"/>
    </location>
</feature>
<feature type="transmembrane region" description="Helical" evidence="1">
    <location>
        <begin position="578"/>
        <end position="600"/>
    </location>
</feature>
<keyword evidence="1" id="KW-0472">Membrane</keyword>
<accession>A0A0N0U9U5</accession>
<comment type="caution">
    <text evidence="2">The sequence shown here is derived from an EMBL/GenBank/DDBJ whole genome shotgun (WGS) entry which is preliminary data.</text>
</comment>
<keyword evidence="3" id="KW-1185">Reference proteome</keyword>
<evidence type="ECO:0000313" key="2">
    <source>
        <dbReference type="EMBL" id="KOX93483.1"/>
    </source>
</evidence>
<keyword evidence="1" id="KW-1133">Transmembrane helix</keyword>